<dbReference type="GO" id="GO:0032465">
    <property type="term" value="P:regulation of cytokinesis"/>
    <property type="evidence" value="ECO:0007669"/>
    <property type="project" value="TreeGrafter"/>
</dbReference>
<evidence type="ECO:0000313" key="2">
    <source>
        <dbReference type="Proteomes" id="UP000075901"/>
    </source>
</evidence>
<dbReference type="GO" id="GO:0032266">
    <property type="term" value="F:phosphatidylinositol-3-phosphate binding"/>
    <property type="evidence" value="ECO:0007669"/>
    <property type="project" value="InterPro"/>
</dbReference>
<name>A0A182SGK6_9DIPT</name>
<dbReference type="VEuPathDB" id="VectorBase:AMAM006351"/>
<organism evidence="1 2">
    <name type="scientific">Anopheles maculatus</name>
    <dbReference type="NCBI Taxonomy" id="74869"/>
    <lineage>
        <taxon>Eukaryota</taxon>
        <taxon>Metazoa</taxon>
        <taxon>Ecdysozoa</taxon>
        <taxon>Arthropoda</taxon>
        <taxon>Hexapoda</taxon>
        <taxon>Insecta</taxon>
        <taxon>Pterygota</taxon>
        <taxon>Neoptera</taxon>
        <taxon>Endopterygota</taxon>
        <taxon>Diptera</taxon>
        <taxon>Nematocera</taxon>
        <taxon>Culicoidea</taxon>
        <taxon>Culicidae</taxon>
        <taxon>Anophelinae</taxon>
        <taxon>Anopheles</taxon>
        <taxon>Anopheles maculatus group</taxon>
    </lineage>
</organism>
<accession>A0A182SGK6</accession>
<dbReference type="GO" id="GO:0030496">
    <property type="term" value="C:midbody"/>
    <property type="evidence" value="ECO:0007669"/>
    <property type="project" value="TreeGrafter"/>
</dbReference>
<dbReference type="EnsemblMetazoa" id="AMAM006351-RA">
    <property type="protein sequence ID" value="AMAM006351-PA"/>
    <property type="gene ID" value="AMAM006351"/>
</dbReference>
<dbReference type="GO" id="GO:0005765">
    <property type="term" value="C:lysosomal membrane"/>
    <property type="evidence" value="ECO:0007669"/>
    <property type="project" value="TreeGrafter"/>
</dbReference>
<dbReference type="AlphaFoldDB" id="A0A182SGK6"/>
<keyword evidence="2" id="KW-1185">Reference proteome</keyword>
<reference evidence="1" key="2">
    <citation type="submission" date="2020-05" db="UniProtKB">
        <authorList>
            <consortium name="EnsemblMetazoa"/>
        </authorList>
    </citation>
    <scope>IDENTIFICATION</scope>
    <source>
        <strain evidence="1">maculatus3</strain>
    </source>
</reference>
<dbReference type="InterPro" id="IPR028730">
    <property type="entry name" value="ZFYVE26"/>
</dbReference>
<protein>
    <submittedName>
        <fullName evidence="1">Uncharacterized protein</fullName>
    </submittedName>
</protein>
<reference evidence="2" key="1">
    <citation type="submission" date="2013-09" db="EMBL/GenBank/DDBJ databases">
        <title>The Genome Sequence of Anopheles maculatus species B.</title>
        <authorList>
            <consortium name="The Broad Institute Genomics Platform"/>
            <person name="Neafsey D.E."/>
            <person name="Besansky N."/>
            <person name="Howell P."/>
            <person name="Walton C."/>
            <person name="Young S.K."/>
            <person name="Zeng Q."/>
            <person name="Gargeya S."/>
            <person name="Fitzgerald M."/>
            <person name="Haas B."/>
            <person name="Abouelleil A."/>
            <person name="Allen A.W."/>
            <person name="Alvarado L."/>
            <person name="Arachchi H.M."/>
            <person name="Berlin A.M."/>
            <person name="Chapman S.B."/>
            <person name="Gainer-Dewar J."/>
            <person name="Goldberg J."/>
            <person name="Griggs A."/>
            <person name="Gujja S."/>
            <person name="Hansen M."/>
            <person name="Howarth C."/>
            <person name="Imamovic A."/>
            <person name="Ireland A."/>
            <person name="Larimer J."/>
            <person name="McCowan C."/>
            <person name="Murphy C."/>
            <person name="Pearson M."/>
            <person name="Poon T.W."/>
            <person name="Priest M."/>
            <person name="Roberts A."/>
            <person name="Saif S."/>
            <person name="Shea T."/>
            <person name="Sisk P."/>
            <person name="Sykes S."/>
            <person name="Wortman J."/>
            <person name="Nusbaum C."/>
            <person name="Birren B."/>
        </authorList>
    </citation>
    <scope>NUCLEOTIDE SEQUENCE [LARGE SCALE GENOMIC DNA]</scope>
    <source>
        <strain evidence="2">maculatus3</strain>
    </source>
</reference>
<dbReference type="GO" id="GO:0005813">
    <property type="term" value="C:centrosome"/>
    <property type="evidence" value="ECO:0007669"/>
    <property type="project" value="TreeGrafter"/>
</dbReference>
<sequence>MENFNEYWELFVDRKDSIAKEIIAYYKTLDDHEDGTELSDQCRRFFRKNMIHNPYPTCQLLKLLAMSKIATKNSVIHEVATAAVLDAFEQQQVDRNKCYNVLANSLIPAKATNRLKMCILKALEKKTVDLELLMLAIFSRKSVKFIVHLLPELVVPLQQQLAWDAFDRKQHFLLEMLKNSAIAGYMHQANYVRFIEQ</sequence>
<proteinExistence type="predicted"/>
<evidence type="ECO:0000313" key="1">
    <source>
        <dbReference type="EnsemblMetazoa" id="AMAM006351-PA"/>
    </source>
</evidence>
<dbReference type="Proteomes" id="UP000075901">
    <property type="component" value="Unassembled WGS sequence"/>
</dbReference>
<dbReference type="GO" id="GO:0000724">
    <property type="term" value="P:double-strand break repair via homologous recombination"/>
    <property type="evidence" value="ECO:0007669"/>
    <property type="project" value="InterPro"/>
</dbReference>
<dbReference type="PANTHER" id="PTHR46591:SF1">
    <property type="entry name" value="ZINC FINGER FYVE DOMAIN-CONTAINING PROTEIN 26"/>
    <property type="match status" value="1"/>
</dbReference>
<dbReference type="GO" id="GO:0000281">
    <property type="term" value="P:mitotic cytokinesis"/>
    <property type="evidence" value="ECO:0007669"/>
    <property type="project" value="InterPro"/>
</dbReference>
<dbReference type="PANTHER" id="PTHR46591">
    <property type="entry name" value="ZINC FINGER FYVE DOMAIN-CONTAINING PROTEIN 26"/>
    <property type="match status" value="1"/>
</dbReference>